<evidence type="ECO:0000256" key="8">
    <source>
        <dbReference type="ARBA" id="ARBA00029894"/>
    </source>
</evidence>
<dbReference type="Pfam" id="PF17837">
    <property type="entry name" value="4PPT_N"/>
    <property type="match status" value="1"/>
</dbReference>
<evidence type="ECO:0000256" key="12">
    <source>
        <dbReference type="PIRSR" id="PIRSR603542-1"/>
    </source>
</evidence>
<dbReference type="SUPFAM" id="SSF56214">
    <property type="entry name" value="4'-phosphopantetheinyl transferase"/>
    <property type="match status" value="1"/>
</dbReference>
<protein>
    <recommendedName>
        <fullName evidence="5">Enterobactin synthase component D</fullName>
    </recommendedName>
    <alternativeName>
        <fullName evidence="8">4'-phosphopantetheinyl transferase EntD</fullName>
    </alternativeName>
    <alternativeName>
        <fullName evidence="9">Enterochelin synthase D</fullName>
    </alternativeName>
</protein>
<evidence type="ECO:0000256" key="11">
    <source>
        <dbReference type="ARBA" id="ARBA00049191"/>
    </source>
</evidence>
<sequence>MLTHHRTLNAIQRIDFKPDTFTPGDLLWLPHHAQLAKSGKKRQAEHLAGRIAAVHALRAFGEKAVPGIGDRRQPLWPAGLYGSISHSGNTAVAIASTAPVGIDIEAIFTPHLADTLAHQVATDSELAILRACPQPFPLALTLVFSAKESLYKALVEHHPTLAHFHDATFQQLDEKSITLAIPALSLTARLSWFAIEPHIILTLYTQP</sequence>
<dbReference type="InterPro" id="IPR041354">
    <property type="entry name" value="4PPT_N"/>
</dbReference>
<evidence type="ECO:0000259" key="15">
    <source>
        <dbReference type="Pfam" id="PF17837"/>
    </source>
</evidence>
<evidence type="ECO:0000313" key="17">
    <source>
        <dbReference type="Proteomes" id="UP000401081"/>
    </source>
</evidence>
<dbReference type="Proteomes" id="UP000401081">
    <property type="component" value="Unassembled WGS sequence"/>
</dbReference>
<evidence type="ECO:0000256" key="7">
    <source>
        <dbReference type="ARBA" id="ARBA00023191"/>
    </source>
</evidence>
<dbReference type="Pfam" id="PF01648">
    <property type="entry name" value="ACPS"/>
    <property type="match status" value="1"/>
</dbReference>
<dbReference type="InterPro" id="IPR037143">
    <property type="entry name" value="4-PPantetheinyl_Trfase_dom_sf"/>
</dbReference>
<evidence type="ECO:0000256" key="1">
    <source>
        <dbReference type="ARBA" id="ARBA00003937"/>
    </source>
</evidence>
<evidence type="ECO:0000256" key="13">
    <source>
        <dbReference type="PIRSR" id="PIRSR603542-2"/>
    </source>
</evidence>
<feature type="binding site" evidence="12">
    <location>
        <position position="103"/>
    </location>
    <ligand>
        <name>CoA</name>
        <dbReference type="ChEBI" id="CHEBI:57287"/>
    </ligand>
</feature>
<dbReference type="Gene3D" id="3.90.470.20">
    <property type="entry name" value="4'-phosphopantetheinyl transferase domain"/>
    <property type="match status" value="2"/>
</dbReference>
<feature type="domain" description="4'-phosphopantetheinyl transferase N-terminal" evidence="15">
    <location>
        <begin position="33"/>
        <end position="95"/>
    </location>
</feature>
<comment type="similarity">
    <text evidence="3">Belongs to the P-Pant transferase superfamily. EntD family.</text>
</comment>
<comment type="function">
    <text evidence="1">Involved in the biosynthesis of the siderophore enterobactin (enterochelin), which is a macrocyclic trimeric lactone of N-(2,3-dihydroxybenzoyl)-serine. The serine trilactone serves as a scaffolding for the three catechol functionalities that provide hexadentate coordination for the tightly ligated iron(2+) atoms. Plays an essential role in the assembly of the enterobactin by catalyzing the transfer of the 4'-phosphopantetheine (Ppant) moiety from coenzyme A to the apo-domains of both EntB (ArCP domain) and EntF (PCP domain) to yield their holo-forms which make them competent for the activation of 2,3-dihydroxybenzoate (DHB) and L-serine, respectively.</text>
</comment>
<dbReference type="InterPro" id="IPR003542">
    <property type="entry name" value="Enbac_synth_compD-like"/>
</dbReference>
<keyword evidence="6 16" id="KW-0808">Transferase</keyword>
<name>A0A485CIS2_KLUCR</name>
<feature type="binding site" evidence="12">
    <location>
        <position position="42"/>
    </location>
    <ligand>
        <name>CoA</name>
        <dbReference type="ChEBI" id="CHEBI:57287"/>
    </ligand>
</feature>
<evidence type="ECO:0000256" key="5">
    <source>
        <dbReference type="ARBA" id="ARBA00019087"/>
    </source>
</evidence>
<keyword evidence="13" id="KW-0479">Metal-binding</keyword>
<dbReference type="GO" id="GO:0009239">
    <property type="term" value="P:enterobactin biosynthetic process"/>
    <property type="evidence" value="ECO:0007669"/>
    <property type="project" value="UniProtKB-UniPathway"/>
</dbReference>
<evidence type="ECO:0000256" key="4">
    <source>
        <dbReference type="ARBA" id="ARBA00011503"/>
    </source>
</evidence>
<dbReference type="NCBIfam" id="NF007604">
    <property type="entry name" value="PRK10251.1"/>
    <property type="match status" value="1"/>
</dbReference>
<evidence type="ECO:0000259" key="14">
    <source>
        <dbReference type="Pfam" id="PF01648"/>
    </source>
</evidence>
<dbReference type="InterPro" id="IPR008278">
    <property type="entry name" value="4-PPantetheinyl_Trfase_dom"/>
</dbReference>
<dbReference type="GO" id="GO:0000287">
    <property type="term" value="F:magnesium ion binding"/>
    <property type="evidence" value="ECO:0007669"/>
    <property type="project" value="InterPro"/>
</dbReference>
<keyword evidence="13" id="KW-0460">Magnesium</keyword>
<comment type="subunit">
    <text evidence="4">EntB, EntD, EntE, and EntF form a multienzyme complex called enterobactin synthase.</text>
</comment>
<dbReference type="PRINTS" id="PR01399">
    <property type="entry name" value="ENTSNTHTASED"/>
</dbReference>
<feature type="domain" description="4'-phosphopantetheinyl transferase" evidence="14">
    <location>
        <begin position="99"/>
        <end position="183"/>
    </location>
</feature>
<evidence type="ECO:0000313" key="16">
    <source>
        <dbReference type="EMBL" id="VFS84632.1"/>
    </source>
</evidence>
<feature type="binding site" evidence="13">
    <location>
        <position position="103"/>
    </location>
    <ligand>
        <name>Mg(2+)</name>
        <dbReference type="ChEBI" id="CHEBI:18420"/>
    </ligand>
</feature>
<dbReference type="GO" id="GO:0009366">
    <property type="term" value="C:enterobactin synthetase complex"/>
    <property type="evidence" value="ECO:0007669"/>
    <property type="project" value="InterPro"/>
</dbReference>
<dbReference type="EMBL" id="CAADJD010000026">
    <property type="protein sequence ID" value="VFS84632.1"/>
    <property type="molecule type" value="Genomic_DNA"/>
</dbReference>
<evidence type="ECO:0000256" key="9">
    <source>
        <dbReference type="ARBA" id="ARBA00031996"/>
    </source>
</evidence>
<comment type="catalytic activity">
    <reaction evidence="10">
        <text>apo-[aryl-carrier protein] + CoA = holo-[aryl-carrier protein] + adenosine 3',5'-bisphosphate + H(+)</text>
        <dbReference type="Rhea" id="RHEA:48404"/>
        <dbReference type="Rhea" id="RHEA-COMP:15903"/>
        <dbReference type="Rhea" id="RHEA-COMP:17557"/>
        <dbReference type="ChEBI" id="CHEBI:15378"/>
        <dbReference type="ChEBI" id="CHEBI:29999"/>
        <dbReference type="ChEBI" id="CHEBI:57287"/>
        <dbReference type="ChEBI" id="CHEBI:58343"/>
        <dbReference type="ChEBI" id="CHEBI:64479"/>
    </reaction>
</comment>
<feature type="binding site" evidence="12">
    <location>
        <position position="152"/>
    </location>
    <ligand>
        <name>CoA</name>
        <dbReference type="ChEBI" id="CHEBI:57287"/>
    </ligand>
</feature>
<gene>
    <name evidence="16" type="ORF">NCTC12993_06481</name>
</gene>
<accession>A0A485CIS2</accession>
<feature type="binding site" evidence="12">
    <location>
        <position position="148"/>
    </location>
    <ligand>
        <name>CoA</name>
        <dbReference type="ChEBI" id="CHEBI:57287"/>
    </ligand>
</feature>
<feature type="binding site" evidence="13">
    <location>
        <position position="104"/>
    </location>
    <ligand>
        <name>Mg(2+)</name>
        <dbReference type="ChEBI" id="CHEBI:18420"/>
    </ligand>
</feature>
<dbReference type="PANTHER" id="PTHR38096:SF1">
    <property type="entry name" value="ENTEROBACTIN SYNTHASE COMPONENT D"/>
    <property type="match status" value="1"/>
</dbReference>
<evidence type="ECO:0000256" key="3">
    <source>
        <dbReference type="ARBA" id="ARBA00008342"/>
    </source>
</evidence>
<comment type="catalytic activity">
    <reaction evidence="11">
        <text>apo-[peptidyl-carrier protein] + CoA = holo-[peptidyl-carrier protein] + adenosine 3',5'-bisphosphate + H(+)</text>
        <dbReference type="Rhea" id="RHEA:46228"/>
        <dbReference type="Rhea" id="RHEA-COMP:11479"/>
        <dbReference type="Rhea" id="RHEA-COMP:11480"/>
        <dbReference type="ChEBI" id="CHEBI:15378"/>
        <dbReference type="ChEBI" id="CHEBI:29999"/>
        <dbReference type="ChEBI" id="CHEBI:57287"/>
        <dbReference type="ChEBI" id="CHEBI:58343"/>
        <dbReference type="ChEBI" id="CHEBI:64479"/>
    </reaction>
</comment>
<evidence type="ECO:0000256" key="6">
    <source>
        <dbReference type="ARBA" id="ARBA00022679"/>
    </source>
</evidence>
<dbReference type="PANTHER" id="PTHR38096">
    <property type="entry name" value="ENTEROBACTIN SYNTHASE COMPONENT D"/>
    <property type="match status" value="1"/>
</dbReference>
<proteinExistence type="inferred from homology"/>
<dbReference type="AlphaFoldDB" id="A0A485CIS2"/>
<comment type="pathway">
    <text evidence="2">Siderophore biosynthesis; enterobactin biosynthesis.</text>
</comment>
<dbReference type="UniPathway" id="UPA00017"/>
<keyword evidence="17" id="KW-1185">Reference proteome</keyword>
<comment type="cofactor">
    <cofactor evidence="13">
        <name>Mg(2+)</name>
        <dbReference type="ChEBI" id="CHEBI:18420"/>
    </cofactor>
</comment>
<feature type="binding site" evidence="13">
    <location>
        <position position="105"/>
    </location>
    <ligand>
        <name>Mg(2+)</name>
        <dbReference type="ChEBI" id="CHEBI:18420"/>
    </ligand>
</feature>
<organism evidence="16 17">
    <name type="scientific">Kluyvera cryocrescens</name>
    <name type="common">Kluyvera citrophila</name>
    <dbReference type="NCBI Taxonomy" id="580"/>
    <lineage>
        <taxon>Bacteria</taxon>
        <taxon>Pseudomonadati</taxon>
        <taxon>Pseudomonadota</taxon>
        <taxon>Gammaproteobacteria</taxon>
        <taxon>Enterobacterales</taxon>
        <taxon>Enterobacteriaceae</taxon>
        <taxon>Kluyvera</taxon>
    </lineage>
</organism>
<dbReference type="GO" id="GO:0005886">
    <property type="term" value="C:plasma membrane"/>
    <property type="evidence" value="ECO:0007669"/>
    <property type="project" value="TreeGrafter"/>
</dbReference>
<evidence type="ECO:0000256" key="2">
    <source>
        <dbReference type="ARBA" id="ARBA00004993"/>
    </source>
</evidence>
<keyword evidence="7" id="KW-0259">Enterobactin biosynthesis</keyword>
<dbReference type="GO" id="GO:0008897">
    <property type="term" value="F:holo-[acyl-carrier-protein] synthase activity"/>
    <property type="evidence" value="ECO:0007669"/>
    <property type="project" value="InterPro"/>
</dbReference>
<feature type="binding site" evidence="12">
    <location>
        <position position="50"/>
    </location>
    <ligand>
        <name>CoA</name>
        <dbReference type="ChEBI" id="CHEBI:57287"/>
    </ligand>
</feature>
<reference evidence="16 17" key="1">
    <citation type="submission" date="2019-03" db="EMBL/GenBank/DDBJ databases">
        <authorList>
            <consortium name="Pathogen Informatics"/>
        </authorList>
    </citation>
    <scope>NUCLEOTIDE SEQUENCE [LARGE SCALE GENOMIC DNA]</scope>
    <source>
        <strain evidence="16 17">NCTC12993</strain>
    </source>
</reference>
<evidence type="ECO:0000256" key="10">
    <source>
        <dbReference type="ARBA" id="ARBA00049176"/>
    </source>
</evidence>
<feature type="binding site" evidence="12">
    <location>
        <begin position="85"/>
        <end position="86"/>
    </location>
    <ligand>
        <name>CoA</name>
        <dbReference type="ChEBI" id="CHEBI:57287"/>
    </ligand>
</feature>